<reference evidence="6" key="1">
    <citation type="submission" date="2021-01" db="EMBL/GenBank/DDBJ databases">
        <authorList>
            <person name="Kaushik A."/>
        </authorList>
    </citation>
    <scope>NUCLEOTIDE SEQUENCE</scope>
    <source>
        <strain evidence="6">AG5</strain>
    </source>
</reference>
<dbReference type="SUPFAM" id="SSF56112">
    <property type="entry name" value="Protein kinase-like (PK-like)"/>
    <property type="match status" value="1"/>
</dbReference>
<feature type="repeat" description="WD" evidence="3">
    <location>
        <begin position="182"/>
        <end position="223"/>
    </location>
</feature>
<dbReference type="InterPro" id="IPR001680">
    <property type="entry name" value="WD40_rpt"/>
</dbReference>
<feature type="repeat" description="WD" evidence="3">
    <location>
        <begin position="47"/>
        <end position="88"/>
    </location>
</feature>
<feature type="repeat" description="WD" evidence="3">
    <location>
        <begin position="267"/>
        <end position="297"/>
    </location>
</feature>
<accession>A0A8H3E882</accession>
<dbReference type="Gene3D" id="2.130.10.10">
    <property type="entry name" value="YVTN repeat-like/Quinoprotein amine dehydrogenase"/>
    <property type="match status" value="3"/>
</dbReference>
<feature type="repeat" description="WD" evidence="3">
    <location>
        <begin position="139"/>
        <end position="180"/>
    </location>
</feature>
<dbReference type="InterPro" id="IPR019775">
    <property type="entry name" value="WD40_repeat_CS"/>
</dbReference>
<feature type="repeat" description="WD" evidence="3">
    <location>
        <begin position="4"/>
        <end position="45"/>
    </location>
</feature>
<dbReference type="InterPro" id="IPR008271">
    <property type="entry name" value="Ser/Thr_kinase_AS"/>
</dbReference>
<dbReference type="InterPro" id="IPR011009">
    <property type="entry name" value="Kinase-like_dom_sf"/>
</dbReference>
<dbReference type="CDD" id="cd00200">
    <property type="entry name" value="WD40"/>
    <property type="match status" value="1"/>
</dbReference>
<keyword evidence="2" id="KW-0677">Repeat</keyword>
<sequence>MIVQEGHTDSVNSVAFSPDGKSVASGSDDSTVRMWDVHSSSPIGEPLRGHSSWINSVSYSPLGNLIASGSGDRTIRLWDINTGQESGDDLKSDHIFFSVAFSPDARLIASGCGGNSSSATGSALQLWDVQTRKAASGPFKGHKGSIWSVSFLSDGTRLVSGSNDTTTRVWDVERGTAILGPIKGHTNSVRSVTFSPDGAQIISCSWDGTIRLWDSRTGRTIANPYTGHTSSVESISFSPRGTYLASGGDITVRLWDVRTGRQVGQPFKEHTDEVTSVAFSPCGQYVASGSTDCKVVIRKVLGEYQYPAQDDDLQQQTVTGQMSTQQIFDCLCSDGWIDLSSKMDTRQETEMVASGGGFGDIWKGSLHDGGKVAIKAWRTTAFGKCEYRTLKRAARELYLWSRMNHPHIHRLQGVILFRDQYLGMVSEWMENGNLHEYLSKNPGADQYQLCVHVASGLEYMHSYNMVHGDLKAPNVLVSSDGIARLGDFDFSIMSGASSLVFTATSNNRAGLIRWMAPEMFDNTPKRTTQTDVYALGMVSIPRYNSTQAYVRIRALQTMLEIYTGDVPYADRREDFAVMTVVSRGMLPTRPTKYLKNDEQGDRVWKLMLDCWNRTPSERPSAKQVFQVLESGAGLD</sequence>
<dbReference type="PROSITE" id="PS00108">
    <property type="entry name" value="PROTEIN_KINASE_ST"/>
    <property type="match status" value="1"/>
</dbReference>
<dbReference type="Gene3D" id="1.10.510.10">
    <property type="entry name" value="Transferase(Phosphotransferase) domain 1"/>
    <property type="match status" value="1"/>
</dbReference>
<dbReference type="PROSITE" id="PS00678">
    <property type="entry name" value="WD_REPEATS_1"/>
    <property type="match status" value="4"/>
</dbReference>
<evidence type="ECO:0000256" key="2">
    <source>
        <dbReference type="ARBA" id="ARBA00022737"/>
    </source>
</evidence>
<dbReference type="Proteomes" id="UP000663827">
    <property type="component" value="Unassembled WGS sequence"/>
</dbReference>
<protein>
    <recommendedName>
        <fullName evidence="5">Protein kinase domain-containing protein</fullName>
    </recommendedName>
</protein>
<comment type="caution">
    <text evidence="6">The sequence shown here is derived from an EMBL/GenBank/DDBJ whole genome shotgun (WGS) entry which is preliminary data.</text>
</comment>
<dbReference type="SMART" id="SM00220">
    <property type="entry name" value="S_TKc"/>
    <property type="match status" value="1"/>
</dbReference>
<dbReference type="PRINTS" id="PR00320">
    <property type="entry name" value="GPROTEINBRPT"/>
</dbReference>
<dbReference type="SMART" id="SM00320">
    <property type="entry name" value="WD40"/>
    <property type="match status" value="7"/>
</dbReference>
<dbReference type="SUPFAM" id="SSF50978">
    <property type="entry name" value="WD40 repeat-like"/>
    <property type="match status" value="1"/>
</dbReference>
<dbReference type="PANTHER" id="PTHR45333">
    <property type="entry name" value="MEMBRANE PROTEIN-RELATED"/>
    <property type="match status" value="1"/>
</dbReference>
<evidence type="ECO:0000256" key="1">
    <source>
        <dbReference type="ARBA" id="ARBA00022574"/>
    </source>
</evidence>
<dbReference type="EMBL" id="CAJNJQ010002778">
    <property type="protein sequence ID" value="CAE7184945.1"/>
    <property type="molecule type" value="Genomic_DNA"/>
</dbReference>
<dbReference type="PROSITE" id="PS50082">
    <property type="entry name" value="WD_REPEATS_2"/>
    <property type="match status" value="6"/>
</dbReference>
<dbReference type="AlphaFoldDB" id="A0A8H3E882"/>
<evidence type="ECO:0000259" key="5">
    <source>
        <dbReference type="PROSITE" id="PS50011"/>
    </source>
</evidence>
<dbReference type="InterPro" id="IPR000719">
    <property type="entry name" value="Prot_kinase_dom"/>
</dbReference>
<evidence type="ECO:0000256" key="4">
    <source>
        <dbReference type="SAM" id="MobiDB-lite"/>
    </source>
</evidence>
<dbReference type="PROSITE" id="PS50011">
    <property type="entry name" value="PROTEIN_KINASE_DOM"/>
    <property type="match status" value="1"/>
</dbReference>
<dbReference type="InterPro" id="IPR036322">
    <property type="entry name" value="WD40_repeat_dom_sf"/>
</dbReference>
<dbReference type="GO" id="GO:0005524">
    <property type="term" value="F:ATP binding"/>
    <property type="evidence" value="ECO:0007669"/>
    <property type="project" value="InterPro"/>
</dbReference>
<dbReference type="InterPro" id="IPR015943">
    <property type="entry name" value="WD40/YVTN_repeat-like_dom_sf"/>
</dbReference>
<gene>
    <name evidence="6" type="ORF">RDB_LOCUS121145</name>
</gene>
<dbReference type="Pfam" id="PF00069">
    <property type="entry name" value="Pkinase"/>
    <property type="match status" value="1"/>
</dbReference>
<keyword evidence="1 3" id="KW-0853">WD repeat</keyword>
<dbReference type="PANTHER" id="PTHR45333:SF1">
    <property type="entry name" value="CHROMOSOME UNDETERMINED SCAFFOLD_625, WHOLE GENOME SHOTGUN SEQUENCE"/>
    <property type="match status" value="1"/>
</dbReference>
<feature type="repeat" description="WD" evidence="3">
    <location>
        <begin position="225"/>
        <end position="265"/>
    </location>
</feature>
<dbReference type="Pfam" id="PF00400">
    <property type="entry name" value="WD40"/>
    <property type="match status" value="6"/>
</dbReference>
<organism evidence="6 7">
    <name type="scientific">Rhizoctonia solani</name>
    <dbReference type="NCBI Taxonomy" id="456999"/>
    <lineage>
        <taxon>Eukaryota</taxon>
        <taxon>Fungi</taxon>
        <taxon>Dikarya</taxon>
        <taxon>Basidiomycota</taxon>
        <taxon>Agaricomycotina</taxon>
        <taxon>Agaricomycetes</taxon>
        <taxon>Cantharellales</taxon>
        <taxon>Ceratobasidiaceae</taxon>
        <taxon>Rhizoctonia</taxon>
    </lineage>
</organism>
<evidence type="ECO:0000313" key="7">
    <source>
        <dbReference type="Proteomes" id="UP000663827"/>
    </source>
</evidence>
<evidence type="ECO:0000256" key="3">
    <source>
        <dbReference type="PROSITE-ProRule" id="PRU00221"/>
    </source>
</evidence>
<proteinExistence type="predicted"/>
<evidence type="ECO:0000313" key="6">
    <source>
        <dbReference type="EMBL" id="CAE7184945.1"/>
    </source>
</evidence>
<feature type="domain" description="Protein kinase" evidence="5">
    <location>
        <begin position="347"/>
        <end position="635"/>
    </location>
</feature>
<dbReference type="GO" id="GO:0004672">
    <property type="term" value="F:protein kinase activity"/>
    <property type="evidence" value="ECO:0007669"/>
    <property type="project" value="InterPro"/>
</dbReference>
<feature type="region of interest" description="Disordered" evidence="4">
    <location>
        <begin position="1"/>
        <end position="30"/>
    </location>
</feature>
<dbReference type="InterPro" id="IPR020472">
    <property type="entry name" value="WD40_PAC1"/>
</dbReference>
<name>A0A8H3E882_9AGAM</name>
<dbReference type="PROSITE" id="PS50294">
    <property type="entry name" value="WD_REPEATS_REGION"/>
    <property type="match status" value="6"/>
</dbReference>